<dbReference type="EMBL" id="DTPI01000035">
    <property type="protein sequence ID" value="HGE67005.1"/>
    <property type="molecule type" value="Genomic_DNA"/>
</dbReference>
<gene>
    <name evidence="1" type="ORF">ENX77_07840</name>
</gene>
<evidence type="ECO:0008006" key="2">
    <source>
        <dbReference type="Google" id="ProtNLM"/>
    </source>
</evidence>
<dbReference type="AlphaFoldDB" id="A0A7C3YQW1"/>
<comment type="caution">
    <text evidence="1">The sequence shown here is derived from an EMBL/GenBank/DDBJ whole genome shotgun (WGS) entry which is preliminary data.</text>
</comment>
<dbReference type="InterPro" id="IPR008930">
    <property type="entry name" value="Terpenoid_cyclase/PrenylTrfase"/>
</dbReference>
<reference evidence="1" key="1">
    <citation type="journal article" date="2020" name="mSystems">
        <title>Genome- and Community-Level Interaction Insights into Carbon Utilization and Element Cycling Functions of Hydrothermarchaeota in Hydrothermal Sediment.</title>
        <authorList>
            <person name="Zhou Z."/>
            <person name="Liu Y."/>
            <person name="Xu W."/>
            <person name="Pan J."/>
            <person name="Luo Z.H."/>
            <person name="Li M."/>
        </authorList>
    </citation>
    <scope>NUCLEOTIDE SEQUENCE [LARGE SCALE GENOMIC DNA]</scope>
    <source>
        <strain evidence="1">SpSt-97</strain>
    </source>
</reference>
<name>A0A7C3YQW1_9EURY</name>
<evidence type="ECO:0000313" key="1">
    <source>
        <dbReference type="EMBL" id="HGE67005.1"/>
    </source>
</evidence>
<accession>A0A7C3YQW1</accession>
<sequence>MVSKMLLDSINSLYSWVKKERYLGWDPYDGLSGEISRKFADKKLLNIAIIQLNLYSPVNLRPLLGIQKGCSNKALALFSRAYLYLYATTEREEFKFEAKVLLRELEKQNISSNINKFSCASYYFPYVAPKHYLSNLIPDIICVTESLKSFITAYEVLGKKNYLNLALNGLKFLLEDLLEKSDDSAYFKYTPHEKGKIVFNVSALALEVISLMLNHHFKYSLIEIGEQVTEFLIKHQRGDGAWPYSLFPASGIYYWQIDYHQGFILDGLVSFLVYIRDDNLKQGTLKAIEKGVNFYANRQFSTDGWSYYRYPIKYPIDIHNQAQGIITFSKFYRAFKDPKYLNLAKKIAEWTIQNMQDPRGYFYAHKWPFFLNKIPYMRWAQAWMMLALATLLEVSKHEGVINRAD</sequence>
<protein>
    <recommendedName>
        <fullName evidence="2">Delta-aminolevulinic acid dehydratase</fullName>
    </recommendedName>
</protein>
<organism evidence="1">
    <name type="scientific">Geoglobus ahangari</name>
    <dbReference type="NCBI Taxonomy" id="113653"/>
    <lineage>
        <taxon>Archaea</taxon>
        <taxon>Methanobacteriati</taxon>
        <taxon>Methanobacteriota</taxon>
        <taxon>Archaeoglobi</taxon>
        <taxon>Archaeoglobales</taxon>
        <taxon>Archaeoglobaceae</taxon>
        <taxon>Geoglobus</taxon>
    </lineage>
</organism>
<dbReference type="Gene3D" id="1.50.10.20">
    <property type="match status" value="1"/>
</dbReference>
<dbReference type="SUPFAM" id="SSF48239">
    <property type="entry name" value="Terpenoid cyclases/Protein prenyltransferases"/>
    <property type="match status" value="1"/>
</dbReference>
<proteinExistence type="predicted"/>